<dbReference type="AlphaFoldDB" id="A0A916ZQ96"/>
<keyword evidence="11" id="KW-1185">Reference proteome</keyword>
<keyword evidence="7 8" id="KW-0472">Membrane</keyword>
<keyword evidence="4" id="KW-0808">Transferase</keyword>
<dbReference type="Pfam" id="PF13231">
    <property type="entry name" value="PMT_2"/>
    <property type="match status" value="1"/>
</dbReference>
<sequence>MNPGLRALAPYSILAVLCLLSPALRPVLSPDETRYFSVAWEMWQNGNWFVPTMNFAAYDDKPPLLFWLIDLSWLVFGVGRFGASVVVFAVASLVVWLTGRLARALLPERPDIQARLPWLMVGNAVFLIYAGLILFDLLLTACVLVAVLGFLTLARGETRKGVLLVGLGLGFGILAKGPATLIHAVWPLLLYPLWRGERETLSTARLWRGAGLALLVALAVVALWLVPALTASDGRFAKELIWDQSAGRISGRMAASHPRPVYFYLMLLPIIGLPWLFLPQFWRALATLRRRVAGAAEGDGEGRVLRLLLLWPLGILVVFSLISGKQPHYILPIVAPLTILFAWMLAALPPRSLVWRAYATGGVLMAAQVVAAFTAYPLLELQPVADLLARERDRPMAFAGNYAAEFGFLGRLTRPLDTIDDDAAPAWAKAHPGGIVVSYDDSVAAAATGTLLTRPYRDDHVYVLSAEQLGATPGG</sequence>
<evidence type="ECO:0000256" key="5">
    <source>
        <dbReference type="ARBA" id="ARBA00022692"/>
    </source>
</evidence>
<evidence type="ECO:0000313" key="11">
    <source>
        <dbReference type="Proteomes" id="UP000644699"/>
    </source>
</evidence>
<feature type="domain" description="Glycosyltransferase RgtA/B/C/D-like" evidence="9">
    <location>
        <begin position="60"/>
        <end position="224"/>
    </location>
</feature>
<feature type="transmembrane region" description="Helical" evidence="8">
    <location>
        <begin position="71"/>
        <end position="97"/>
    </location>
</feature>
<name>A0A916ZQ96_9HYPH</name>
<feature type="transmembrane region" description="Helical" evidence="8">
    <location>
        <begin position="163"/>
        <end position="194"/>
    </location>
</feature>
<feature type="transmembrane region" description="Helical" evidence="8">
    <location>
        <begin position="329"/>
        <end position="348"/>
    </location>
</feature>
<evidence type="ECO:0000256" key="8">
    <source>
        <dbReference type="SAM" id="Phobius"/>
    </source>
</evidence>
<comment type="caution">
    <text evidence="10">The sequence shown here is derived from an EMBL/GenBank/DDBJ whole genome shotgun (WGS) entry which is preliminary data.</text>
</comment>
<dbReference type="InterPro" id="IPR038731">
    <property type="entry name" value="RgtA/B/C-like"/>
</dbReference>
<feature type="transmembrane region" description="Helical" evidence="8">
    <location>
        <begin position="303"/>
        <end position="323"/>
    </location>
</feature>
<proteinExistence type="predicted"/>
<dbReference type="GO" id="GO:0010041">
    <property type="term" value="P:response to iron(III) ion"/>
    <property type="evidence" value="ECO:0007669"/>
    <property type="project" value="TreeGrafter"/>
</dbReference>
<dbReference type="EMBL" id="BMIQ01000004">
    <property type="protein sequence ID" value="GGE08973.1"/>
    <property type="molecule type" value="Genomic_DNA"/>
</dbReference>
<accession>A0A916ZQ96</accession>
<keyword evidence="3" id="KW-0328">Glycosyltransferase</keyword>
<reference evidence="10" key="1">
    <citation type="journal article" date="2014" name="Int. J. Syst. Evol. Microbiol.">
        <title>Complete genome sequence of Corynebacterium casei LMG S-19264T (=DSM 44701T), isolated from a smear-ripened cheese.</title>
        <authorList>
            <consortium name="US DOE Joint Genome Institute (JGI-PGF)"/>
            <person name="Walter F."/>
            <person name="Albersmeier A."/>
            <person name="Kalinowski J."/>
            <person name="Ruckert C."/>
        </authorList>
    </citation>
    <scope>NUCLEOTIDE SEQUENCE</scope>
    <source>
        <strain evidence="10">CGMCC 1.15367</strain>
    </source>
</reference>
<dbReference type="GO" id="GO:0016763">
    <property type="term" value="F:pentosyltransferase activity"/>
    <property type="evidence" value="ECO:0007669"/>
    <property type="project" value="TreeGrafter"/>
</dbReference>
<reference evidence="10" key="2">
    <citation type="submission" date="2020-09" db="EMBL/GenBank/DDBJ databases">
        <authorList>
            <person name="Sun Q."/>
            <person name="Zhou Y."/>
        </authorList>
    </citation>
    <scope>NUCLEOTIDE SEQUENCE</scope>
    <source>
        <strain evidence="10">CGMCC 1.15367</strain>
    </source>
</reference>
<dbReference type="PANTHER" id="PTHR33908:SF3">
    <property type="entry name" value="UNDECAPRENYL PHOSPHATE-ALPHA-4-AMINO-4-DEOXY-L-ARABINOSE ARABINOSYL TRANSFERASE"/>
    <property type="match status" value="1"/>
</dbReference>
<protein>
    <recommendedName>
        <fullName evidence="9">Glycosyltransferase RgtA/B/C/D-like domain-containing protein</fullName>
    </recommendedName>
</protein>
<organism evidence="10 11">
    <name type="scientific">Aureimonas endophytica</name>
    <dbReference type="NCBI Taxonomy" id="2027858"/>
    <lineage>
        <taxon>Bacteria</taxon>
        <taxon>Pseudomonadati</taxon>
        <taxon>Pseudomonadota</taxon>
        <taxon>Alphaproteobacteria</taxon>
        <taxon>Hyphomicrobiales</taxon>
        <taxon>Aurantimonadaceae</taxon>
        <taxon>Aureimonas</taxon>
    </lineage>
</organism>
<evidence type="ECO:0000313" key="10">
    <source>
        <dbReference type="EMBL" id="GGE08973.1"/>
    </source>
</evidence>
<evidence type="ECO:0000256" key="1">
    <source>
        <dbReference type="ARBA" id="ARBA00004651"/>
    </source>
</evidence>
<evidence type="ECO:0000256" key="2">
    <source>
        <dbReference type="ARBA" id="ARBA00022475"/>
    </source>
</evidence>
<keyword evidence="2" id="KW-1003">Cell membrane</keyword>
<comment type="subcellular location">
    <subcellularLocation>
        <location evidence="1">Cell membrane</location>
        <topology evidence="1">Multi-pass membrane protein</topology>
    </subcellularLocation>
</comment>
<dbReference type="Proteomes" id="UP000644699">
    <property type="component" value="Unassembled WGS sequence"/>
</dbReference>
<feature type="transmembrane region" description="Helical" evidence="8">
    <location>
        <begin position="206"/>
        <end position="226"/>
    </location>
</feature>
<feature type="transmembrane region" description="Helical" evidence="8">
    <location>
        <begin position="355"/>
        <end position="379"/>
    </location>
</feature>
<evidence type="ECO:0000256" key="3">
    <source>
        <dbReference type="ARBA" id="ARBA00022676"/>
    </source>
</evidence>
<dbReference type="RefSeq" id="WP_188909820.1">
    <property type="nucleotide sequence ID" value="NZ_BMIQ01000004.1"/>
</dbReference>
<keyword evidence="5 8" id="KW-0812">Transmembrane</keyword>
<dbReference type="PANTHER" id="PTHR33908">
    <property type="entry name" value="MANNOSYLTRANSFERASE YKCB-RELATED"/>
    <property type="match status" value="1"/>
</dbReference>
<feature type="transmembrane region" description="Helical" evidence="8">
    <location>
        <begin position="261"/>
        <end position="282"/>
    </location>
</feature>
<feature type="transmembrane region" description="Helical" evidence="8">
    <location>
        <begin position="118"/>
        <end position="151"/>
    </location>
</feature>
<keyword evidence="6 8" id="KW-1133">Transmembrane helix</keyword>
<gene>
    <name evidence="10" type="ORF">GCM10011390_30040</name>
</gene>
<evidence type="ECO:0000256" key="4">
    <source>
        <dbReference type="ARBA" id="ARBA00022679"/>
    </source>
</evidence>
<evidence type="ECO:0000256" key="7">
    <source>
        <dbReference type="ARBA" id="ARBA00023136"/>
    </source>
</evidence>
<dbReference type="InterPro" id="IPR050297">
    <property type="entry name" value="LipidA_mod_glycosyltrf_83"/>
</dbReference>
<dbReference type="GO" id="GO:0009103">
    <property type="term" value="P:lipopolysaccharide biosynthetic process"/>
    <property type="evidence" value="ECO:0007669"/>
    <property type="project" value="UniProtKB-ARBA"/>
</dbReference>
<dbReference type="GO" id="GO:0005886">
    <property type="term" value="C:plasma membrane"/>
    <property type="evidence" value="ECO:0007669"/>
    <property type="project" value="UniProtKB-SubCell"/>
</dbReference>
<evidence type="ECO:0000256" key="6">
    <source>
        <dbReference type="ARBA" id="ARBA00022989"/>
    </source>
</evidence>
<evidence type="ECO:0000259" key="9">
    <source>
        <dbReference type="Pfam" id="PF13231"/>
    </source>
</evidence>